<proteinExistence type="inferred from homology"/>
<dbReference type="PANTHER" id="PTHR43840">
    <property type="entry name" value="MITOCHONDRIAL METAL TRANSPORTER 1-RELATED"/>
    <property type="match status" value="1"/>
</dbReference>
<feature type="compositionally biased region" description="Low complexity" evidence="8">
    <location>
        <begin position="78"/>
        <end position="93"/>
    </location>
</feature>
<dbReference type="Proteomes" id="UP000582659">
    <property type="component" value="Unassembled WGS sequence"/>
</dbReference>
<dbReference type="SUPFAM" id="SSF161111">
    <property type="entry name" value="Cation efflux protein transmembrane domain-like"/>
    <property type="match status" value="1"/>
</dbReference>
<feature type="transmembrane region" description="Helical" evidence="9">
    <location>
        <begin position="240"/>
        <end position="259"/>
    </location>
</feature>
<dbReference type="eggNOG" id="KOG1485">
    <property type="taxonomic scope" value="Eukaryota"/>
</dbReference>
<evidence type="ECO:0000256" key="9">
    <source>
        <dbReference type="SAM" id="Phobius"/>
    </source>
</evidence>
<evidence type="ECO:0000313" key="13">
    <source>
        <dbReference type="EMBL" id="CAG9117346.1"/>
    </source>
</evidence>
<keyword evidence="3" id="KW-0813">Transport</keyword>
<keyword evidence="15" id="KW-1185">Reference proteome</keyword>
<dbReference type="GO" id="GO:0012505">
    <property type="term" value="C:endomembrane system"/>
    <property type="evidence" value="ECO:0007669"/>
    <property type="project" value="UniProtKB-SubCell"/>
</dbReference>
<evidence type="ECO:0000256" key="1">
    <source>
        <dbReference type="ARBA" id="ARBA00004127"/>
    </source>
</evidence>
<feature type="compositionally biased region" description="Basic and acidic residues" evidence="8">
    <location>
        <begin position="1"/>
        <end position="27"/>
    </location>
</feature>
<evidence type="ECO:0000256" key="4">
    <source>
        <dbReference type="ARBA" id="ARBA00022692"/>
    </source>
</evidence>
<dbReference type="Gene3D" id="3.30.70.1350">
    <property type="entry name" value="Cation efflux protein, cytoplasmic domain"/>
    <property type="match status" value="1"/>
</dbReference>
<dbReference type="EMBL" id="CAJFDI010000004">
    <property type="protein sequence ID" value="CAD5227269.1"/>
    <property type="molecule type" value="Genomic_DNA"/>
</dbReference>
<dbReference type="FunFam" id="1.20.1510.10:FF:000005">
    <property type="entry name" value="Putative Cation diffusion facilitator 1"/>
    <property type="match status" value="1"/>
</dbReference>
<gene>
    <name evidence="12" type="ORF">BXYJ_LOCUS9814</name>
</gene>
<feature type="region of interest" description="Disordered" evidence="8">
    <location>
        <begin position="1"/>
        <end position="28"/>
    </location>
</feature>
<keyword evidence="4 9" id="KW-0812">Transmembrane</keyword>
<evidence type="ECO:0000313" key="16">
    <source>
        <dbReference type="WBParaSite" id="BXY_0800900.1"/>
    </source>
</evidence>
<evidence type="ECO:0000256" key="2">
    <source>
        <dbReference type="ARBA" id="ARBA00008873"/>
    </source>
</evidence>
<dbReference type="GO" id="GO:0016020">
    <property type="term" value="C:membrane"/>
    <property type="evidence" value="ECO:0007669"/>
    <property type="project" value="InterPro"/>
</dbReference>
<dbReference type="InterPro" id="IPR050291">
    <property type="entry name" value="CDF_Transporter"/>
</dbReference>
<dbReference type="NCBIfam" id="TIGR01297">
    <property type="entry name" value="CDF"/>
    <property type="match status" value="1"/>
</dbReference>
<dbReference type="FunFam" id="3.30.70.1350:FF:000001">
    <property type="entry name" value="Metal tolerance protein 11"/>
    <property type="match status" value="1"/>
</dbReference>
<reference evidence="13" key="2">
    <citation type="submission" date="2020-08" db="EMBL/GenBank/DDBJ databases">
        <authorList>
            <person name="Kikuchi T."/>
        </authorList>
    </citation>
    <scope>NUCLEOTIDE SEQUENCE</scope>
    <source>
        <strain evidence="12">Ka4C1</strain>
    </source>
</reference>
<evidence type="ECO:0000256" key="7">
    <source>
        <dbReference type="ARBA" id="ARBA00023136"/>
    </source>
</evidence>
<evidence type="ECO:0000256" key="3">
    <source>
        <dbReference type="ARBA" id="ARBA00022448"/>
    </source>
</evidence>
<dbReference type="AlphaFoldDB" id="A0A1I7S4S6"/>
<evidence type="ECO:0000313" key="12">
    <source>
        <dbReference type="EMBL" id="CAD5227269.1"/>
    </source>
</evidence>
<organism evidence="14 16">
    <name type="scientific">Bursaphelenchus xylophilus</name>
    <name type="common">Pinewood nematode worm</name>
    <name type="synonym">Aphelenchoides xylophilus</name>
    <dbReference type="NCBI Taxonomy" id="6326"/>
    <lineage>
        <taxon>Eukaryota</taxon>
        <taxon>Metazoa</taxon>
        <taxon>Ecdysozoa</taxon>
        <taxon>Nematoda</taxon>
        <taxon>Chromadorea</taxon>
        <taxon>Rhabditida</taxon>
        <taxon>Tylenchina</taxon>
        <taxon>Tylenchomorpha</taxon>
        <taxon>Aphelenchoidea</taxon>
        <taxon>Aphelenchoididae</taxon>
        <taxon>Bursaphelenchus</taxon>
    </lineage>
</organism>
<feature type="region of interest" description="Disordered" evidence="8">
    <location>
        <begin position="145"/>
        <end position="165"/>
    </location>
</feature>
<dbReference type="InterPro" id="IPR036837">
    <property type="entry name" value="Cation_efflux_CTD_sf"/>
</dbReference>
<keyword evidence="5 9" id="KW-1133">Transmembrane helix</keyword>
<dbReference type="WBParaSite" id="BXY_0800900.1">
    <property type="protein sequence ID" value="BXY_0800900.1"/>
    <property type="gene ID" value="BXY_0800900"/>
</dbReference>
<evidence type="ECO:0000256" key="6">
    <source>
        <dbReference type="ARBA" id="ARBA00023065"/>
    </source>
</evidence>
<dbReference type="Proteomes" id="UP000095284">
    <property type="component" value="Unplaced"/>
</dbReference>
<dbReference type="InterPro" id="IPR027470">
    <property type="entry name" value="Cation_efflux_CTD"/>
</dbReference>
<feature type="region of interest" description="Disordered" evidence="8">
    <location>
        <begin position="75"/>
        <end position="103"/>
    </location>
</feature>
<reference evidence="16" key="1">
    <citation type="submission" date="2016-11" db="UniProtKB">
        <authorList>
            <consortium name="WormBaseParasite"/>
        </authorList>
    </citation>
    <scope>IDENTIFICATION</scope>
</reference>
<feature type="transmembrane region" description="Helical" evidence="9">
    <location>
        <begin position="199"/>
        <end position="219"/>
    </location>
</feature>
<dbReference type="InterPro" id="IPR027469">
    <property type="entry name" value="Cation_efflux_TMD_sf"/>
</dbReference>
<dbReference type="SMR" id="A0A1I7S4S6"/>
<evidence type="ECO:0000259" key="10">
    <source>
        <dbReference type="Pfam" id="PF01545"/>
    </source>
</evidence>
<evidence type="ECO:0000256" key="5">
    <source>
        <dbReference type="ARBA" id="ARBA00022989"/>
    </source>
</evidence>
<evidence type="ECO:0000313" key="15">
    <source>
        <dbReference type="Proteomes" id="UP000659654"/>
    </source>
</evidence>
<comment type="subcellular location">
    <subcellularLocation>
        <location evidence="1">Endomembrane system</location>
        <topology evidence="1">Multi-pass membrane protein</topology>
    </subcellularLocation>
</comment>
<evidence type="ECO:0000259" key="11">
    <source>
        <dbReference type="Pfam" id="PF16916"/>
    </source>
</evidence>
<dbReference type="Proteomes" id="UP000659654">
    <property type="component" value="Unassembled WGS sequence"/>
</dbReference>
<dbReference type="OrthoDB" id="78296at2759"/>
<keyword evidence="7 9" id="KW-0472">Membrane</keyword>
<dbReference type="InterPro" id="IPR002524">
    <property type="entry name" value="Cation_efflux"/>
</dbReference>
<feature type="transmembrane region" description="Helical" evidence="9">
    <location>
        <begin position="279"/>
        <end position="295"/>
    </location>
</feature>
<dbReference type="InterPro" id="IPR058533">
    <property type="entry name" value="Cation_efflux_TM"/>
</dbReference>
<comment type="similarity">
    <text evidence="2">Belongs to the cation diffusion facilitator (CDF) transporter (TC 2.A.4) family. SLC30A subfamily.</text>
</comment>
<keyword evidence="6" id="KW-0406">Ion transport</keyword>
<dbReference type="Pfam" id="PF01545">
    <property type="entry name" value="Cation_efflux"/>
    <property type="match status" value="1"/>
</dbReference>
<feature type="transmembrane region" description="Helical" evidence="9">
    <location>
        <begin position="171"/>
        <end position="193"/>
    </location>
</feature>
<evidence type="ECO:0000256" key="8">
    <source>
        <dbReference type="SAM" id="MobiDB-lite"/>
    </source>
</evidence>
<name>A0A1I7S4S6_BURXY</name>
<accession>A0A1I7S4S6</accession>
<feature type="domain" description="Cation efflux protein cytoplasmic" evidence="11">
    <location>
        <begin position="384"/>
        <end position="443"/>
    </location>
</feature>
<dbReference type="Gene3D" id="1.20.1510.10">
    <property type="entry name" value="Cation efflux protein transmembrane domain"/>
    <property type="match status" value="1"/>
</dbReference>
<evidence type="ECO:0000313" key="14">
    <source>
        <dbReference type="Proteomes" id="UP000095284"/>
    </source>
</evidence>
<dbReference type="GO" id="GO:0008324">
    <property type="term" value="F:monoatomic cation transmembrane transporter activity"/>
    <property type="evidence" value="ECO:0007669"/>
    <property type="project" value="InterPro"/>
</dbReference>
<feature type="transmembrane region" description="Helical" evidence="9">
    <location>
        <begin position="338"/>
        <end position="355"/>
    </location>
</feature>
<feature type="domain" description="Cation efflux protein transmembrane" evidence="10">
    <location>
        <begin position="174"/>
        <end position="359"/>
    </location>
</feature>
<dbReference type="Pfam" id="PF16916">
    <property type="entry name" value="ZT_dimer"/>
    <property type="match status" value="1"/>
</dbReference>
<protein>
    <submittedName>
        <fullName evidence="12">(pine wood nematode) hypothetical protein</fullName>
    </submittedName>
    <submittedName>
        <fullName evidence="16">ZT_dimer domain-containing protein</fullName>
    </submittedName>
</protein>
<dbReference type="SUPFAM" id="SSF160240">
    <property type="entry name" value="Cation efflux protein cytoplasmic domain-like"/>
    <property type="match status" value="1"/>
</dbReference>
<sequence length="459" mass="52247">MDQKEESERPEGIRHVPLDGPMKEARNGCRLASPKLPRLPFGKQHQVNKFYKQQCDLLENYENDSRQIYDNRQRRSVRLQPAEAQEQQQRLAQCSDQPDDNPETHLLNEDELVLCEQPDGCRDETHRRSLTNNSRRVHPVPRINLCSSQDDLPAANSPEDEGKSNRKRAHYLAIITLLVNITLVLAKGTASYLSGSLSILSSLVDSLVDITSGLVIWLTSRAIRKHDPYLYPVGRTRLEPVALVIVSVVMAVASVQMIVESTESMINNSMHPHVDLPTIGIMIATIIVKFILFLVCRTQSDPSSQVLAMDHRNDCFSNTAALLCAFGAQQWWIYLDPIGAIAVAIYIATTWFMTGREQLIRLSGKTAEPDFINRVIKVCIDHDYRIDYIDTVYVYHFGTRFLVEVHIVLDENMRLKEAHDIAESLQNAIESLEEVERAFVHVDYEFEHKATDEHKIPEP</sequence>
<dbReference type="PANTHER" id="PTHR43840:SF13">
    <property type="entry name" value="CATION EFFLUX PROTEIN CYTOPLASMIC DOMAIN-CONTAINING PROTEIN"/>
    <property type="match status" value="1"/>
</dbReference>
<dbReference type="EMBL" id="CAJFCV020000004">
    <property type="protein sequence ID" value="CAG9117346.1"/>
    <property type="molecule type" value="Genomic_DNA"/>
</dbReference>